<name>A0A1I0HAY7_9FIRM</name>
<dbReference type="PROSITE" id="PS51831">
    <property type="entry name" value="HD"/>
    <property type="match status" value="1"/>
</dbReference>
<dbReference type="OrthoDB" id="9804747at2"/>
<dbReference type="AlphaFoldDB" id="A0A1I0HAY7"/>
<protein>
    <submittedName>
        <fullName evidence="4">HD domain-containing protein</fullName>
    </submittedName>
</protein>
<sequence length="456" mass="51591">MKTEGRKKTVLLFIVSLAVILAVFFGGVFRTRAYNRTKHRMTTTGEELFTTEIDKSKPVSINAVPRGSTWSKAFDLNDEGLTEHNFQAYTYDFTVINHTQDEVADFSFVLTFNQDVFLSSAWNGALEIHQHTNGGEITATVPDLREFHPDDYPLKTFAVDGEPFIALHAGDYCRYIPSATMNAREVPIAPKEGTTPGIIMYVRIGEDISESTLELEYKFHRLLRSEPLARIAGCCLGIWLVALIIFAITSAQIKKYKVLHERDNIIINESIETFTGFIDAKDPYTNGHSKRVAQYTRLIAEEMGFEGEELDRIYYIALLHDCGKIGVPDHILGKPGRLDLDEYQIIKTHTVRGGEILSRFKSLKDAGMGALYHHERYDGGGYPEGKAGEEIPLIARMICVADSFDAMNTDRVYRKRLSRQCIVDELESGKGRQFDPKIADIMLDLIRREKISTEDR</sequence>
<dbReference type="InterPro" id="IPR037522">
    <property type="entry name" value="HD_GYP_dom"/>
</dbReference>
<dbReference type="SUPFAM" id="SSF109604">
    <property type="entry name" value="HD-domain/PDEase-like"/>
    <property type="match status" value="1"/>
</dbReference>
<dbReference type="Pfam" id="PF13487">
    <property type="entry name" value="HD_5"/>
    <property type="match status" value="1"/>
</dbReference>
<evidence type="ECO:0000313" key="5">
    <source>
        <dbReference type="Proteomes" id="UP000199820"/>
    </source>
</evidence>
<dbReference type="Proteomes" id="UP000199820">
    <property type="component" value="Unassembled WGS sequence"/>
</dbReference>
<dbReference type="PROSITE" id="PS51832">
    <property type="entry name" value="HD_GYP"/>
    <property type="match status" value="1"/>
</dbReference>
<dbReference type="InterPro" id="IPR003607">
    <property type="entry name" value="HD/PDEase_dom"/>
</dbReference>
<evidence type="ECO:0000313" key="4">
    <source>
        <dbReference type="EMBL" id="SET80113.1"/>
    </source>
</evidence>
<dbReference type="eggNOG" id="COG2206">
    <property type="taxonomic scope" value="Bacteria"/>
</dbReference>
<feature type="domain" description="HD" evidence="2">
    <location>
        <begin position="285"/>
        <end position="407"/>
    </location>
</feature>
<gene>
    <name evidence="4" type="ORF">SAMN04487771_10465</name>
</gene>
<evidence type="ECO:0000259" key="2">
    <source>
        <dbReference type="PROSITE" id="PS51831"/>
    </source>
</evidence>
<dbReference type="SMART" id="SM00471">
    <property type="entry name" value="HDc"/>
    <property type="match status" value="1"/>
</dbReference>
<dbReference type="InterPro" id="IPR006674">
    <property type="entry name" value="HD_domain"/>
</dbReference>
<keyword evidence="5" id="KW-1185">Reference proteome</keyword>
<keyword evidence="1" id="KW-0472">Membrane</keyword>
<dbReference type="EMBL" id="FOIL01000046">
    <property type="protein sequence ID" value="SET80113.1"/>
    <property type="molecule type" value="Genomic_DNA"/>
</dbReference>
<feature type="transmembrane region" description="Helical" evidence="1">
    <location>
        <begin position="228"/>
        <end position="248"/>
    </location>
</feature>
<reference evidence="4 5" key="1">
    <citation type="submission" date="2016-10" db="EMBL/GenBank/DDBJ databases">
        <authorList>
            <person name="de Groot N.N."/>
        </authorList>
    </citation>
    <scope>NUCLEOTIDE SEQUENCE [LARGE SCALE GENOMIC DNA]</scope>
    <source>
        <strain evidence="4 5">KH1P1</strain>
    </source>
</reference>
<accession>A0A1I0HAY7</accession>
<dbReference type="CDD" id="cd00077">
    <property type="entry name" value="HDc"/>
    <property type="match status" value="1"/>
</dbReference>
<evidence type="ECO:0000256" key="1">
    <source>
        <dbReference type="SAM" id="Phobius"/>
    </source>
</evidence>
<dbReference type="Gene3D" id="1.10.3210.10">
    <property type="entry name" value="Hypothetical protein af1432"/>
    <property type="match status" value="1"/>
</dbReference>
<keyword evidence="1" id="KW-1133">Transmembrane helix</keyword>
<keyword evidence="1" id="KW-0812">Transmembrane</keyword>
<evidence type="ECO:0000259" key="3">
    <source>
        <dbReference type="PROSITE" id="PS51832"/>
    </source>
</evidence>
<feature type="transmembrane region" description="Helical" evidence="1">
    <location>
        <begin position="12"/>
        <end position="31"/>
    </location>
</feature>
<feature type="domain" description="HD-GYP" evidence="3">
    <location>
        <begin position="263"/>
        <end position="456"/>
    </location>
</feature>
<dbReference type="PANTHER" id="PTHR43155">
    <property type="entry name" value="CYCLIC DI-GMP PHOSPHODIESTERASE PA4108-RELATED"/>
    <property type="match status" value="1"/>
</dbReference>
<organism evidence="4 5">
    <name type="scientific">[Clostridium] aminophilum</name>
    <dbReference type="NCBI Taxonomy" id="1526"/>
    <lineage>
        <taxon>Bacteria</taxon>
        <taxon>Bacillati</taxon>
        <taxon>Bacillota</taxon>
        <taxon>Clostridia</taxon>
        <taxon>Lachnospirales</taxon>
        <taxon>Lachnospiraceae</taxon>
    </lineage>
</organism>
<proteinExistence type="predicted"/>
<dbReference type="STRING" id="1526.SAMN02910262_01388"/>